<keyword evidence="2" id="KW-1185">Reference proteome</keyword>
<gene>
    <name evidence="1" type="ORF">EVAR_103986_1</name>
</gene>
<name>A0A4C1XWV0_EUMVA</name>
<organism evidence="1 2">
    <name type="scientific">Eumeta variegata</name>
    <name type="common">Bagworm moth</name>
    <name type="synonym">Eumeta japonica</name>
    <dbReference type="NCBI Taxonomy" id="151549"/>
    <lineage>
        <taxon>Eukaryota</taxon>
        <taxon>Metazoa</taxon>
        <taxon>Ecdysozoa</taxon>
        <taxon>Arthropoda</taxon>
        <taxon>Hexapoda</taxon>
        <taxon>Insecta</taxon>
        <taxon>Pterygota</taxon>
        <taxon>Neoptera</taxon>
        <taxon>Endopterygota</taxon>
        <taxon>Lepidoptera</taxon>
        <taxon>Glossata</taxon>
        <taxon>Ditrysia</taxon>
        <taxon>Tineoidea</taxon>
        <taxon>Psychidae</taxon>
        <taxon>Oiketicinae</taxon>
        <taxon>Eumeta</taxon>
    </lineage>
</organism>
<dbReference type="Proteomes" id="UP000299102">
    <property type="component" value="Unassembled WGS sequence"/>
</dbReference>
<protein>
    <submittedName>
        <fullName evidence="1">Uncharacterized protein</fullName>
    </submittedName>
</protein>
<dbReference type="EMBL" id="BGZK01000999">
    <property type="protein sequence ID" value="GBP68026.1"/>
    <property type="molecule type" value="Genomic_DNA"/>
</dbReference>
<comment type="caution">
    <text evidence="1">The sequence shown here is derived from an EMBL/GenBank/DDBJ whole genome shotgun (WGS) entry which is preliminary data.</text>
</comment>
<evidence type="ECO:0000313" key="2">
    <source>
        <dbReference type="Proteomes" id="UP000299102"/>
    </source>
</evidence>
<sequence>MKAAEREGRRGPDQKRELLSRLGIIHGFVSSRPIKFAISIRLRRARAARAARGLRYCEEQVLLRPECKAGLEKNVNFRSVERPIICGSRPPPAPARTRGRDRR</sequence>
<accession>A0A4C1XWV0</accession>
<proteinExistence type="predicted"/>
<evidence type="ECO:0000313" key="1">
    <source>
        <dbReference type="EMBL" id="GBP68026.1"/>
    </source>
</evidence>
<reference evidence="1 2" key="1">
    <citation type="journal article" date="2019" name="Commun. Biol.">
        <title>The bagworm genome reveals a unique fibroin gene that provides high tensile strength.</title>
        <authorList>
            <person name="Kono N."/>
            <person name="Nakamura H."/>
            <person name="Ohtoshi R."/>
            <person name="Tomita M."/>
            <person name="Numata K."/>
            <person name="Arakawa K."/>
        </authorList>
    </citation>
    <scope>NUCLEOTIDE SEQUENCE [LARGE SCALE GENOMIC DNA]</scope>
</reference>
<dbReference type="AlphaFoldDB" id="A0A4C1XWV0"/>